<name>A0AAX4HW91_9PEZI</name>
<accession>A0AAX4HW91</accession>
<evidence type="ECO:0000313" key="2">
    <source>
        <dbReference type="EMBL" id="WQF75146.1"/>
    </source>
</evidence>
<reference evidence="3" key="1">
    <citation type="journal article" date="2023" name="bioRxiv">
        <title>Complete genome of the Medicago anthracnose fungus, Colletotrichum destructivum, reveals a mini-chromosome-like region within a core chromosome.</title>
        <authorList>
            <person name="Lapalu N."/>
            <person name="Simon A."/>
            <person name="Lu A."/>
            <person name="Plaumann P.-L."/>
            <person name="Amselem J."/>
            <person name="Pigne S."/>
            <person name="Auger A."/>
            <person name="Koch C."/>
            <person name="Dallery J.-F."/>
            <person name="O'Connell R.J."/>
        </authorList>
    </citation>
    <scope>NUCLEOTIDE SEQUENCE [LARGE SCALE GENOMIC DNA]</scope>
    <source>
        <strain evidence="3">CBS 520.97</strain>
    </source>
</reference>
<dbReference type="GeneID" id="87936663"/>
<keyword evidence="3" id="KW-1185">Reference proteome</keyword>
<protein>
    <recommendedName>
        <fullName evidence="4">Filamentous hemagglutinin</fullName>
    </recommendedName>
</protein>
<dbReference type="KEGG" id="cdet:87936663"/>
<dbReference type="EMBL" id="CP137305">
    <property type="protein sequence ID" value="WQF75146.1"/>
    <property type="molecule type" value="Genomic_DNA"/>
</dbReference>
<dbReference type="AlphaFoldDB" id="A0AAX4HW91"/>
<dbReference type="Proteomes" id="UP001322277">
    <property type="component" value="Chromosome 1"/>
</dbReference>
<sequence length="283" mass="28969">MKKSIVQYPRRHLVQLVFFVSAATATTISVGSTALSLSNFQLIAEISVPLGCLLAYNNPIQGCEATDFASTRTCSTTCTSGLARMQSTLQDACQAVQVQANTILGQALAGNLVTLLCGATNQPTSSPVQTVRPSTTTVFILPSTSAVKPPPPPPPPPATTTILPPSPPATTTVLPPPPPPSTTSAPVLPPPVQSSPPPPLPPPTTAVPPVSNPVPPPPPPPPPTTIVTSTVTTETQATPQTTSTKPPVNPLDALLQNGAQGRTTGGAFEWGLPALAIIFSGFL</sequence>
<feature type="compositionally biased region" description="Pro residues" evidence="1">
    <location>
        <begin position="148"/>
        <end position="224"/>
    </location>
</feature>
<proteinExistence type="predicted"/>
<evidence type="ECO:0008006" key="4">
    <source>
        <dbReference type="Google" id="ProtNLM"/>
    </source>
</evidence>
<dbReference type="RefSeq" id="XP_062772370.1">
    <property type="nucleotide sequence ID" value="XM_062916319.1"/>
</dbReference>
<organism evidence="2 3">
    <name type="scientific">Colletotrichum destructivum</name>
    <dbReference type="NCBI Taxonomy" id="34406"/>
    <lineage>
        <taxon>Eukaryota</taxon>
        <taxon>Fungi</taxon>
        <taxon>Dikarya</taxon>
        <taxon>Ascomycota</taxon>
        <taxon>Pezizomycotina</taxon>
        <taxon>Sordariomycetes</taxon>
        <taxon>Hypocreomycetidae</taxon>
        <taxon>Glomerellales</taxon>
        <taxon>Glomerellaceae</taxon>
        <taxon>Colletotrichum</taxon>
        <taxon>Colletotrichum destructivum species complex</taxon>
    </lineage>
</organism>
<evidence type="ECO:0000256" key="1">
    <source>
        <dbReference type="SAM" id="MobiDB-lite"/>
    </source>
</evidence>
<feature type="compositionally biased region" description="Low complexity" evidence="1">
    <location>
        <begin position="225"/>
        <end position="246"/>
    </location>
</feature>
<gene>
    <name evidence="2" type="ORF">CDEST_00160</name>
</gene>
<feature type="region of interest" description="Disordered" evidence="1">
    <location>
        <begin position="142"/>
        <end position="257"/>
    </location>
</feature>
<evidence type="ECO:0000313" key="3">
    <source>
        <dbReference type="Proteomes" id="UP001322277"/>
    </source>
</evidence>